<dbReference type="InterPro" id="IPR051135">
    <property type="entry name" value="Gal/GlcNAc/GalNAc_ST"/>
</dbReference>
<proteinExistence type="predicted"/>
<dbReference type="PANTHER" id="PTHR10704:SF44">
    <property type="entry name" value="LD35051P-RELATED"/>
    <property type="match status" value="1"/>
</dbReference>
<comment type="caution">
    <text evidence="1">The sequence shown here is derived from an EMBL/GenBank/DDBJ whole genome shotgun (WGS) entry which is preliminary data.</text>
</comment>
<evidence type="ECO:0000313" key="2">
    <source>
        <dbReference type="Proteomes" id="UP000295431"/>
    </source>
</evidence>
<dbReference type="GO" id="GO:0006044">
    <property type="term" value="P:N-acetylglucosamine metabolic process"/>
    <property type="evidence" value="ECO:0007669"/>
    <property type="project" value="TreeGrafter"/>
</dbReference>
<dbReference type="OrthoDB" id="663914at2"/>
<dbReference type="AlphaFoldDB" id="A0A4R4NMF7"/>
<reference evidence="1 2" key="1">
    <citation type="submission" date="2019-03" db="EMBL/GenBank/DDBJ databases">
        <title>Draft genome sequences of novel Actinobacteria.</title>
        <authorList>
            <person name="Sahin N."/>
            <person name="Ay H."/>
            <person name="Saygin H."/>
        </authorList>
    </citation>
    <scope>NUCLEOTIDE SEQUENCE [LARGE SCALE GENOMIC DNA]</scope>
    <source>
        <strain evidence="1 2">DSM 45347</strain>
    </source>
</reference>
<sequence length="311" mass="34658">MFLGGLGRSGTTLVERLLGELPGAMALGEVVHLWERGVHAGERCGCGVAFGECPVWRRVGEAAFGGWDAVDLDRFADLHAAVDRTRHIPMLSRGRLPADRAPLVAEYVDHYLRLYRAVAAEAGATVLIDSSKQASLAFCLRWAARAGHLDLRVLHVVRDSRGVAYSWTREVRRPEADAGGDEYMTRWTPPRTAVHWNAENGAYQLLARRDVRVKRMRYEDFVADPRARLREIARFAGLPADDEALAFVGDCRAELTANHTASGNPMRFRTGRIDVRSDDRWRTALPAADQRRVTAMTLPLLRHYSYLGGDA</sequence>
<dbReference type="PANTHER" id="PTHR10704">
    <property type="entry name" value="CARBOHYDRATE SULFOTRANSFERASE"/>
    <property type="match status" value="1"/>
</dbReference>
<dbReference type="Gene3D" id="3.40.50.300">
    <property type="entry name" value="P-loop containing nucleotide triphosphate hydrolases"/>
    <property type="match status" value="1"/>
</dbReference>
<organism evidence="1 2">
    <name type="scientific">Actinomadura bangladeshensis</name>
    <dbReference type="NCBI Taxonomy" id="453573"/>
    <lineage>
        <taxon>Bacteria</taxon>
        <taxon>Bacillati</taxon>
        <taxon>Actinomycetota</taxon>
        <taxon>Actinomycetes</taxon>
        <taxon>Streptosporangiales</taxon>
        <taxon>Thermomonosporaceae</taxon>
        <taxon>Actinomadura</taxon>
    </lineage>
</organism>
<keyword evidence="1" id="KW-0808">Transferase</keyword>
<keyword evidence="2" id="KW-1185">Reference proteome</keyword>
<dbReference type="EMBL" id="SMJW01000208">
    <property type="protein sequence ID" value="TDC08827.1"/>
    <property type="molecule type" value="Genomic_DNA"/>
</dbReference>
<dbReference type="Proteomes" id="UP000295431">
    <property type="component" value="Unassembled WGS sequence"/>
</dbReference>
<accession>A0A4R4NMF7</accession>
<dbReference type="InterPro" id="IPR027417">
    <property type="entry name" value="P-loop_NTPase"/>
</dbReference>
<gene>
    <name evidence="1" type="ORF">E1284_30335</name>
</gene>
<name>A0A4R4NMF7_9ACTN</name>
<evidence type="ECO:0000313" key="1">
    <source>
        <dbReference type="EMBL" id="TDC08827.1"/>
    </source>
</evidence>
<dbReference type="GO" id="GO:0001517">
    <property type="term" value="F:N-acetylglucosamine 6-O-sulfotransferase activity"/>
    <property type="evidence" value="ECO:0007669"/>
    <property type="project" value="TreeGrafter"/>
</dbReference>
<dbReference type="SUPFAM" id="SSF52540">
    <property type="entry name" value="P-loop containing nucleoside triphosphate hydrolases"/>
    <property type="match status" value="1"/>
</dbReference>
<dbReference type="Pfam" id="PF13469">
    <property type="entry name" value="Sulfotransfer_3"/>
    <property type="match status" value="1"/>
</dbReference>
<dbReference type="GO" id="GO:0006790">
    <property type="term" value="P:sulfur compound metabolic process"/>
    <property type="evidence" value="ECO:0007669"/>
    <property type="project" value="TreeGrafter"/>
</dbReference>
<protein>
    <submittedName>
        <fullName evidence="1">Sulfotransferase</fullName>
    </submittedName>
</protein>